<dbReference type="Pfam" id="PF00293">
    <property type="entry name" value="NUDIX"/>
    <property type="match status" value="1"/>
</dbReference>
<dbReference type="SUPFAM" id="SSF55811">
    <property type="entry name" value="Nudix"/>
    <property type="match status" value="1"/>
</dbReference>
<feature type="region of interest" description="Disordered" evidence="3">
    <location>
        <begin position="478"/>
        <end position="506"/>
    </location>
</feature>
<dbReference type="Pfam" id="PF09979">
    <property type="entry name" value="DUF2213"/>
    <property type="match status" value="1"/>
</dbReference>
<dbReference type="CDD" id="cd02883">
    <property type="entry name" value="NUDIX_Hydrolase"/>
    <property type="match status" value="1"/>
</dbReference>
<dbReference type="InterPro" id="IPR020476">
    <property type="entry name" value="Nudix_hydrolase"/>
</dbReference>
<proteinExistence type="predicted"/>
<dbReference type="InterPro" id="IPR000086">
    <property type="entry name" value="NUDIX_hydrolase_dom"/>
</dbReference>
<gene>
    <name evidence="5" type="ORF">SAMN05445850_3124</name>
</gene>
<protein>
    <recommendedName>
        <fullName evidence="4">Nudix hydrolase domain-containing protein</fullName>
    </recommendedName>
</protein>
<keyword evidence="6" id="KW-1185">Reference proteome</keyword>
<dbReference type="InterPro" id="IPR016913">
    <property type="entry name" value="UCP029215"/>
</dbReference>
<dbReference type="Proteomes" id="UP000199365">
    <property type="component" value="Unassembled WGS sequence"/>
</dbReference>
<dbReference type="RefSeq" id="WP_167368645.1">
    <property type="nucleotide sequence ID" value="NZ_FNKX01000001.1"/>
</dbReference>
<evidence type="ECO:0000259" key="4">
    <source>
        <dbReference type="PROSITE" id="PS51462"/>
    </source>
</evidence>
<dbReference type="AlphaFoldDB" id="A0A1H1GWC8"/>
<evidence type="ECO:0000313" key="5">
    <source>
        <dbReference type="EMBL" id="SDR17504.1"/>
    </source>
</evidence>
<sequence length="633" mass="68733">MFAAAAGRSTLGIPKRVGKEFIAADERIKGAGICLMTPQDEALFILRSPDSKHGNEWDFPGGGADKGETPEQTAKRETLEEIGALPYGELKLLSSVEDLEGVDYVTFRMDVMRKFTPRLQRDEHTAYRWAPLSDPPQPLHPGVRDTVAKMRPTATATAANDSAQRLAFDRESVRTYDQDGRLHVAMTHISKANVCPYRGDEIPDGEKLGLDPNRVYMLLRDPDELAKGTATANNIPVLDVHLPHSAEDHQPDSVIGSTGTDAAFNAPYLDNSLVIWTQDAIRGVETGAQQEISSSYYYRADMTPGTYEGVPYDGVMRDIKFNHVAVVKKGRAGPDVMVGDSLLNLNGERPVSKPLSKKAVMAKGALLAVLKPKMAADAAPIDLDTILAGVKRRNWLEKKPGIVAAIKAQLAQDADLEDVVELLDRLDNEQPGDEIAEDDDDPKHTEILDLLRGKVSDEDLAKVQGMLKALGVVAAATDQPPEGGANNNPANQENKAAIPNGDNEDKDVVSRAAMDSALRAERELSTKKANDAARDAEERTIKRLRATQEAEGIVEPYVGKLTAMDSAEAVYRSALDILKVDVKDVHPSAFKALLLAQPKPGDQTPRRTLARDSAGETPEGFADTFPNANRVHA</sequence>
<comment type="cofactor">
    <cofactor evidence="1">
        <name>Mg(2+)</name>
        <dbReference type="ChEBI" id="CHEBI:18420"/>
    </cofactor>
</comment>
<evidence type="ECO:0000313" key="6">
    <source>
        <dbReference type="Proteomes" id="UP000199365"/>
    </source>
</evidence>
<feature type="domain" description="Nudix hydrolase" evidence="4">
    <location>
        <begin position="26"/>
        <end position="152"/>
    </location>
</feature>
<dbReference type="EMBL" id="FNKX01000001">
    <property type="protein sequence ID" value="SDR17504.1"/>
    <property type="molecule type" value="Genomic_DNA"/>
</dbReference>
<dbReference type="PROSITE" id="PS51462">
    <property type="entry name" value="NUDIX"/>
    <property type="match status" value="1"/>
</dbReference>
<dbReference type="InterPro" id="IPR020084">
    <property type="entry name" value="NUDIX_hydrolase_CS"/>
</dbReference>
<evidence type="ECO:0000256" key="1">
    <source>
        <dbReference type="ARBA" id="ARBA00001946"/>
    </source>
</evidence>
<name>A0A1H1GWC8_9BURK</name>
<dbReference type="GO" id="GO:0016787">
    <property type="term" value="F:hydrolase activity"/>
    <property type="evidence" value="ECO:0007669"/>
    <property type="project" value="UniProtKB-KW"/>
</dbReference>
<dbReference type="PANTHER" id="PTHR43046">
    <property type="entry name" value="GDP-MANNOSE MANNOSYL HYDROLASE"/>
    <property type="match status" value="1"/>
</dbReference>
<feature type="region of interest" description="Disordered" evidence="3">
    <location>
        <begin position="54"/>
        <end position="73"/>
    </location>
</feature>
<dbReference type="PANTHER" id="PTHR43046:SF14">
    <property type="entry name" value="MUTT_NUDIX FAMILY PROTEIN"/>
    <property type="match status" value="1"/>
</dbReference>
<feature type="compositionally biased region" description="Low complexity" evidence="3">
    <location>
        <begin position="479"/>
        <end position="494"/>
    </location>
</feature>
<evidence type="ECO:0000256" key="3">
    <source>
        <dbReference type="SAM" id="MobiDB-lite"/>
    </source>
</evidence>
<dbReference type="Gene3D" id="3.90.79.10">
    <property type="entry name" value="Nucleoside Triphosphate Pyrophosphohydrolase"/>
    <property type="match status" value="1"/>
</dbReference>
<evidence type="ECO:0000256" key="2">
    <source>
        <dbReference type="ARBA" id="ARBA00022801"/>
    </source>
</evidence>
<feature type="region of interest" description="Disordered" evidence="3">
    <location>
        <begin position="598"/>
        <end position="633"/>
    </location>
</feature>
<organism evidence="5 6">
    <name type="scientific">Paraburkholderia tuberum</name>
    <dbReference type="NCBI Taxonomy" id="157910"/>
    <lineage>
        <taxon>Bacteria</taxon>
        <taxon>Pseudomonadati</taxon>
        <taxon>Pseudomonadota</taxon>
        <taxon>Betaproteobacteria</taxon>
        <taxon>Burkholderiales</taxon>
        <taxon>Burkholderiaceae</taxon>
        <taxon>Paraburkholderia</taxon>
    </lineage>
</organism>
<keyword evidence="2" id="KW-0378">Hydrolase</keyword>
<dbReference type="InterPro" id="IPR015797">
    <property type="entry name" value="NUDIX_hydrolase-like_dom_sf"/>
</dbReference>
<dbReference type="PROSITE" id="PS00893">
    <property type="entry name" value="NUDIX_BOX"/>
    <property type="match status" value="1"/>
</dbReference>
<dbReference type="STRING" id="157910.SAMN05445850_3124"/>
<reference evidence="6" key="1">
    <citation type="submission" date="2016-10" db="EMBL/GenBank/DDBJ databases">
        <authorList>
            <person name="Varghese N."/>
            <person name="Submissions S."/>
        </authorList>
    </citation>
    <scope>NUCLEOTIDE SEQUENCE [LARGE SCALE GENOMIC DNA]</scope>
    <source>
        <strain evidence="6">DUS833</strain>
    </source>
</reference>
<accession>A0A1H1GWC8</accession>
<dbReference type="PRINTS" id="PR00502">
    <property type="entry name" value="NUDIXFAMILY"/>
</dbReference>